<evidence type="ECO:0000256" key="5">
    <source>
        <dbReference type="ARBA" id="ARBA00022490"/>
    </source>
</evidence>
<dbReference type="OMA" id="MEASFWH"/>
<keyword evidence="5" id="KW-0963">Cytoplasm</keyword>
<dbReference type="PROSITE" id="PS51585">
    <property type="entry name" value="SAM_MT_TPMT"/>
    <property type="match status" value="1"/>
</dbReference>
<evidence type="ECO:0000256" key="2">
    <source>
        <dbReference type="ARBA" id="ARBA00004496"/>
    </source>
</evidence>
<keyword evidence="7" id="KW-0808">Transferase</keyword>
<gene>
    <name evidence="9" type="ORF">LOTGIDRAFT_166471</name>
</gene>
<accession>V3ZY70</accession>
<dbReference type="InterPro" id="IPR025835">
    <property type="entry name" value="Thiopurine_S-MeTrfase"/>
</dbReference>
<dbReference type="KEGG" id="lgi:LOTGIDRAFT_166471"/>
<dbReference type="RefSeq" id="XP_009061782.1">
    <property type="nucleotide sequence ID" value="XM_009063534.1"/>
</dbReference>
<sequence length="238" mass="28365">MSLETNEPETKKVKCRDYYLDDWNEKWEKHEIGFHESKVHELLVKYSDKFFNGRDEIKIFVPLCGKSVDMKWLYDKGHTVIGVEFVEKAIREFFDEQGLEFIEEKNERVKGAVFKSKDEKIRIYQCDIFSFNKEMEEDIGAIWDRASFVAINREDRTKYVKLMKSLMTDETVYFLATLDFDETIHPGPPQFVSEEVIQESYGKEYEVKRLAYRDVLEDKHRAWGLSSFNERLDCISKK</sequence>
<dbReference type="GO" id="GO:0008119">
    <property type="term" value="F:thiopurine S-methyltransferase activity"/>
    <property type="evidence" value="ECO:0007669"/>
    <property type="project" value="UniProtKB-EC"/>
</dbReference>
<dbReference type="Gene3D" id="3.40.50.150">
    <property type="entry name" value="Vaccinia Virus protein VP39"/>
    <property type="match status" value="1"/>
</dbReference>
<dbReference type="FunFam" id="3.40.50.150:FF:000101">
    <property type="entry name" value="Thiopurine S-methyltransferase"/>
    <property type="match status" value="1"/>
</dbReference>
<dbReference type="GeneID" id="20240347"/>
<dbReference type="PANTHER" id="PTHR10259:SF11">
    <property type="entry name" value="THIOPURINE S-METHYLTRANSFERASE"/>
    <property type="match status" value="1"/>
</dbReference>
<protein>
    <recommendedName>
        <fullName evidence="4">thiopurine S-methyltransferase</fullName>
        <ecNumber evidence="4">2.1.1.67</ecNumber>
    </recommendedName>
</protein>
<evidence type="ECO:0000256" key="3">
    <source>
        <dbReference type="ARBA" id="ARBA00008145"/>
    </source>
</evidence>
<comment type="subcellular location">
    <subcellularLocation>
        <location evidence="2">Cytoplasm</location>
    </subcellularLocation>
</comment>
<dbReference type="PANTHER" id="PTHR10259">
    <property type="entry name" value="THIOPURINE S-METHYLTRANSFERASE"/>
    <property type="match status" value="1"/>
</dbReference>
<evidence type="ECO:0000313" key="10">
    <source>
        <dbReference type="Proteomes" id="UP000030746"/>
    </source>
</evidence>
<dbReference type="STRING" id="225164.V3ZY70"/>
<evidence type="ECO:0000313" key="9">
    <source>
        <dbReference type="EMBL" id="ESO87590.1"/>
    </source>
</evidence>
<name>V3ZY70_LOTGI</name>
<dbReference type="AlphaFoldDB" id="V3ZY70"/>
<comment type="similarity">
    <text evidence="3">Belongs to the class I-like SAM-binding methyltransferase superfamily. TPMT family.</text>
</comment>
<organism evidence="9 10">
    <name type="scientific">Lottia gigantea</name>
    <name type="common">Giant owl limpet</name>
    <dbReference type="NCBI Taxonomy" id="225164"/>
    <lineage>
        <taxon>Eukaryota</taxon>
        <taxon>Metazoa</taxon>
        <taxon>Spiralia</taxon>
        <taxon>Lophotrochozoa</taxon>
        <taxon>Mollusca</taxon>
        <taxon>Gastropoda</taxon>
        <taxon>Patellogastropoda</taxon>
        <taxon>Lottioidea</taxon>
        <taxon>Lottiidae</taxon>
        <taxon>Lottia</taxon>
    </lineage>
</organism>
<proteinExistence type="inferred from homology"/>
<dbReference type="SUPFAM" id="SSF53335">
    <property type="entry name" value="S-adenosyl-L-methionine-dependent methyltransferases"/>
    <property type="match status" value="1"/>
</dbReference>
<dbReference type="InterPro" id="IPR008854">
    <property type="entry name" value="TPMT"/>
</dbReference>
<evidence type="ECO:0000256" key="4">
    <source>
        <dbReference type="ARBA" id="ARBA00011905"/>
    </source>
</evidence>
<dbReference type="EMBL" id="KB202883">
    <property type="protein sequence ID" value="ESO87590.1"/>
    <property type="molecule type" value="Genomic_DNA"/>
</dbReference>
<evidence type="ECO:0000256" key="1">
    <source>
        <dbReference type="ARBA" id="ARBA00000903"/>
    </source>
</evidence>
<keyword evidence="6" id="KW-0489">Methyltransferase</keyword>
<evidence type="ECO:0000256" key="8">
    <source>
        <dbReference type="ARBA" id="ARBA00022691"/>
    </source>
</evidence>
<dbReference type="GO" id="GO:0005737">
    <property type="term" value="C:cytoplasm"/>
    <property type="evidence" value="ECO:0007669"/>
    <property type="project" value="UniProtKB-SubCell"/>
</dbReference>
<keyword evidence="8" id="KW-0949">S-adenosyl-L-methionine</keyword>
<evidence type="ECO:0000256" key="7">
    <source>
        <dbReference type="ARBA" id="ARBA00022679"/>
    </source>
</evidence>
<evidence type="ECO:0000256" key="6">
    <source>
        <dbReference type="ARBA" id="ARBA00022603"/>
    </source>
</evidence>
<dbReference type="HOGENOM" id="CLU_085515_2_0_1"/>
<dbReference type="CTD" id="20240347"/>
<reference evidence="9 10" key="1">
    <citation type="journal article" date="2013" name="Nature">
        <title>Insights into bilaterian evolution from three spiralian genomes.</title>
        <authorList>
            <person name="Simakov O."/>
            <person name="Marletaz F."/>
            <person name="Cho S.J."/>
            <person name="Edsinger-Gonzales E."/>
            <person name="Havlak P."/>
            <person name="Hellsten U."/>
            <person name="Kuo D.H."/>
            <person name="Larsson T."/>
            <person name="Lv J."/>
            <person name="Arendt D."/>
            <person name="Savage R."/>
            <person name="Osoegawa K."/>
            <person name="de Jong P."/>
            <person name="Grimwood J."/>
            <person name="Chapman J.A."/>
            <person name="Shapiro H."/>
            <person name="Aerts A."/>
            <person name="Otillar R.P."/>
            <person name="Terry A.Y."/>
            <person name="Boore J.L."/>
            <person name="Grigoriev I.V."/>
            <person name="Lindberg D.R."/>
            <person name="Seaver E.C."/>
            <person name="Weisblat D.A."/>
            <person name="Putnam N.H."/>
            <person name="Rokhsar D.S."/>
        </authorList>
    </citation>
    <scope>NUCLEOTIDE SEQUENCE [LARGE SCALE GENOMIC DNA]</scope>
</reference>
<dbReference type="InterPro" id="IPR029063">
    <property type="entry name" value="SAM-dependent_MTases_sf"/>
</dbReference>
<dbReference type="PIRSF" id="PIRSF023956">
    <property type="entry name" value="Thiopurine_S-methyltransferase"/>
    <property type="match status" value="1"/>
</dbReference>
<dbReference type="EC" id="2.1.1.67" evidence="4"/>
<dbReference type="Pfam" id="PF05724">
    <property type="entry name" value="TPMT"/>
    <property type="match status" value="1"/>
</dbReference>
<comment type="catalytic activity">
    <reaction evidence="1">
        <text>S-adenosyl-L-methionine + a thiopurine = S-adenosyl-L-homocysteine + a thiopurine S-methylether.</text>
        <dbReference type="EC" id="2.1.1.67"/>
    </reaction>
</comment>
<dbReference type="Proteomes" id="UP000030746">
    <property type="component" value="Unassembled WGS sequence"/>
</dbReference>
<dbReference type="OrthoDB" id="276151at2759"/>
<keyword evidence="10" id="KW-1185">Reference proteome</keyword>
<dbReference type="GO" id="GO:0032259">
    <property type="term" value="P:methylation"/>
    <property type="evidence" value="ECO:0007669"/>
    <property type="project" value="UniProtKB-KW"/>
</dbReference>